<dbReference type="GO" id="GO:0045454">
    <property type="term" value="P:cell redox homeostasis"/>
    <property type="evidence" value="ECO:0007669"/>
    <property type="project" value="InterPro"/>
</dbReference>
<dbReference type="InterPro" id="IPR012999">
    <property type="entry name" value="Pyr_OxRdtase_I_AS"/>
</dbReference>
<reference evidence="18 20" key="1">
    <citation type="submission" date="2006-04" db="EMBL/GenBank/DDBJ databases">
        <authorList>
            <person name="Nierman W.C."/>
        </authorList>
    </citation>
    <scope>NUCLEOTIDE SEQUENCE [LARGE SCALE GENOMIC DNA]</scope>
    <source>
        <strain evidence="18 20">DW4/3-1</strain>
    </source>
</reference>
<keyword evidence="11" id="KW-0547">Nucleotide-binding</keyword>
<evidence type="ECO:0000256" key="3">
    <source>
        <dbReference type="ARBA" id="ARBA00022630"/>
    </source>
</evidence>
<feature type="binding site" evidence="11">
    <location>
        <position position="52"/>
    </location>
    <ligand>
        <name>FAD</name>
        <dbReference type="ChEBI" id="CHEBI:57692"/>
    </ligand>
</feature>
<evidence type="ECO:0000256" key="1">
    <source>
        <dbReference type="ARBA" id="ARBA00007532"/>
    </source>
</evidence>
<accession>Q09CD9</accession>
<keyword evidence="11" id="KW-0520">NAD</keyword>
<dbReference type="EMBL" id="AAMD01000006">
    <property type="protein sequence ID" value="EAU69395.1"/>
    <property type="molecule type" value="Genomic_DNA"/>
</dbReference>
<dbReference type="InterPro" id="IPR001100">
    <property type="entry name" value="Pyr_nuc-diS_OxRdtase"/>
</dbReference>
<dbReference type="InterPro" id="IPR036188">
    <property type="entry name" value="FAD/NAD-bd_sf"/>
</dbReference>
<dbReference type="PRINTS" id="PR00411">
    <property type="entry name" value="PNDRDTASEI"/>
</dbReference>
<feature type="domain" description="FAD/NAD(P)-binding" evidence="16">
    <location>
        <begin position="7"/>
        <end position="318"/>
    </location>
</feature>
<dbReference type="NCBIfam" id="NF004776">
    <property type="entry name" value="PRK06116.1"/>
    <property type="match status" value="1"/>
</dbReference>
<dbReference type="SUPFAM" id="SSF51905">
    <property type="entry name" value="FAD/NAD(P)-binding domain"/>
    <property type="match status" value="1"/>
</dbReference>
<dbReference type="InterPro" id="IPR006324">
    <property type="entry name" value="GSHR"/>
</dbReference>
<dbReference type="STRING" id="378806.STAUR_1785"/>
<evidence type="ECO:0000256" key="12">
    <source>
        <dbReference type="PIRSR" id="PIRSR000350-4"/>
    </source>
</evidence>
<dbReference type="eggNOG" id="COG1249">
    <property type="taxonomic scope" value="Bacteria"/>
</dbReference>
<dbReference type="GO" id="GO:0050660">
    <property type="term" value="F:flavin adenine dinucleotide binding"/>
    <property type="evidence" value="ECO:0007669"/>
    <property type="project" value="InterPro"/>
</dbReference>
<evidence type="ECO:0000256" key="10">
    <source>
        <dbReference type="PIRSR" id="PIRSR000350-2"/>
    </source>
</evidence>
<dbReference type="SUPFAM" id="SSF55424">
    <property type="entry name" value="FAD/NAD-linked reductases, dimerisation (C-terminal) domain"/>
    <property type="match status" value="1"/>
</dbReference>
<dbReference type="GO" id="GO:0034599">
    <property type="term" value="P:cellular response to oxidative stress"/>
    <property type="evidence" value="ECO:0007669"/>
    <property type="project" value="TreeGrafter"/>
</dbReference>
<gene>
    <name evidence="18" type="primary">gor</name>
    <name evidence="17" type="ordered locus">STAUR_1785</name>
    <name evidence="18" type="ORF">STIAU_3699</name>
</gene>
<evidence type="ECO:0000256" key="14">
    <source>
        <dbReference type="RuleBase" id="RU365040"/>
    </source>
</evidence>
<dbReference type="PROSITE" id="PS00076">
    <property type="entry name" value="PYRIDINE_REDOX_1"/>
    <property type="match status" value="1"/>
</dbReference>
<evidence type="ECO:0000313" key="20">
    <source>
        <dbReference type="Proteomes" id="UP000032702"/>
    </source>
</evidence>
<keyword evidence="5 14" id="KW-0521">NADP</keyword>
<dbReference type="InterPro" id="IPR046952">
    <property type="entry name" value="GSHR/TRXR-like"/>
</dbReference>
<dbReference type="GO" id="GO:0006749">
    <property type="term" value="P:glutathione metabolic process"/>
    <property type="evidence" value="ECO:0007669"/>
    <property type="project" value="InterPro"/>
</dbReference>
<dbReference type="Pfam" id="PF07992">
    <property type="entry name" value="Pyr_redox_2"/>
    <property type="match status" value="1"/>
</dbReference>
<dbReference type="PANTHER" id="PTHR42737">
    <property type="entry name" value="GLUTATHIONE REDUCTASE"/>
    <property type="match status" value="1"/>
</dbReference>
<feature type="disulfide bond" description="Redox-active" evidence="12">
    <location>
        <begin position="43"/>
        <end position="48"/>
    </location>
</feature>
<dbReference type="Pfam" id="PF02852">
    <property type="entry name" value="Pyr_redox_dim"/>
    <property type="match status" value="1"/>
</dbReference>
<reference evidence="17 19" key="2">
    <citation type="journal article" date="2011" name="Mol. Biol. Evol.">
        <title>Comparative genomic analysis of fruiting body formation in Myxococcales.</title>
        <authorList>
            <person name="Huntley S."/>
            <person name="Hamann N."/>
            <person name="Wegener-Feldbrugge S."/>
            <person name="Treuner-Lange A."/>
            <person name="Kube M."/>
            <person name="Reinhardt R."/>
            <person name="Klages S."/>
            <person name="Muller R."/>
            <person name="Ronning C.M."/>
            <person name="Nierman W.C."/>
            <person name="Sogaard-Andersen L."/>
        </authorList>
    </citation>
    <scope>NUCLEOTIDE SEQUENCE [LARGE SCALE GENOMIC DNA]</scope>
    <source>
        <strain evidence="17 19">DW4/3-1</strain>
    </source>
</reference>
<evidence type="ECO:0000313" key="18">
    <source>
        <dbReference type="EMBL" id="EAU69395.1"/>
    </source>
</evidence>
<dbReference type="OrthoDB" id="9786429at2"/>
<protein>
    <recommendedName>
        <fullName evidence="14">Glutathione reductase</fullName>
        <shortName evidence="14">GRase</shortName>
        <ecNumber evidence="14">1.8.1.7</ecNumber>
    </recommendedName>
</protein>
<evidence type="ECO:0000313" key="19">
    <source>
        <dbReference type="Proteomes" id="UP000001351"/>
    </source>
</evidence>
<evidence type="ECO:0000256" key="8">
    <source>
        <dbReference type="ARBA" id="ARBA00023284"/>
    </source>
</evidence>
<evidence type="ECO:0000259" key="16">
    <source>
        <dbReference type="Pfam" id="PF07992"/>
    </source>
</evidence>
<dbReference type="Proteomes" id="UP000001351">
    <property type="component" value="Chromosome"/>
</dbReference>
<comment type="subunit">
    <text evidence="2">Homodimer.</text>
</comment>
<evidence type="ECO:0000256" key="6">
    <source>
        <dbReference type="ARBA" id="ARBA00023002"/>
    </source>
</evidence>
<dbReference type="RefSeq" id="WP_002610612.1">
    <property type="nucleotide sequence ID" value="NC_014623.1"/>
</dbReference>
<comment type="function">
    <text evidence="14">Catalyzes the reduction of glutathione disulfide (GSSG) to reduced glutathione (GSH).</text>
</comment>
<dbReference type="Proteomes" id="UP000032702">
    <property type="component" value="Unassembled WGS sequence"/>
</dbReference>
<dbReference type="NCBIfam" id="TIGR01424">
    <property type="entry name" value="gluta_reduc_2"/>
    <property type="match status" value="1"/>
</dbReference>
<feature type="binding site" evidence="11">
    <location>
        <begin position="174"/>
        <end position="181"/>
    </location>
    <ligand>
        <name>NAD(+)</name>
        <dbReference type="ChEBI" id="CHEBI:57540"/>
    </ligand>
</feature>
<dbReference type="InterPro" id="IPR016156">
    <property type="entry name" value="FAD/NAD-linked_Rdtase_dimer_sf"/>
</dbReference>
<evidence type="ECO:0000313" key="17">
    <source>
        <dbReference type="EMBL" id="ADO69589.1"/>
    </source>
</evidence>
<sequence length="451" mass="48529">MAQYDFDLLTIGGGSGGTSASRRAGALGKRVALCEEDRVGGTCVLRGCVPKKLLVYGSHFREEFEDAAGYGWTVPSPTLDWKKLQEAKNREMDRLNDVYKRLLRDAGVRLIEGRARILDAHTVEAGGQRYTAAHLLIATGSRPAMPSLPGIEHVLSSDGVLSLPELPRRMIIVGGGYIGVEFASIFNGLGTQVTLLVREDTVLKGFDEDVRSVLSQELRKKGIDLRCGASVRDVEMKADGIRSVLTKTGDTLEAEVVLFATGRVPNTRGFGLEDVGVKLDEHGAVVVDDASHSSVPHIHAVGDVTNRLNLTPVAIAEGRALVETLFHGNPTRVDHSVIPSAVFTQPPVGTVGLTEQEAREKHGAVDVYVSSFRPMRHTVSGRNEGAMMKVLTERDTGRVLGFHMVGVDAPEILQGLAVAFQCGVTKKQLDAAVGIHPTAAEEFVTLSDKRS</sequence>
<dbReference type="InterPro" id="IPR004099">
    <property type="entry name" value="Pyr_nucl-diS_OxRdtase_dimer"/>
</dbReference>
<evidence type="ECO:0000256" key="7">
    <source>
        <dbReference type="ARBA" id="ARBA00023157"/>
    </source>
</evidence>
<dbReference type="PRINTS" id="PR00368">
    <property type="entry name" value="FADPNR"/>
</dbReference>
<keyword evidence="7" id="KW-1015">Disulfide bond</keyword>
<dbReference type="GO" id="GO:0004362">
    <property type="term" value="F:glutathione-disulfide reductase (NADPH) activity"/>
    <property type="evidence" value="ECO:0007669"/>
    <property type="project" value="UniProtKB-EC"/>
</dbReference>
<evidence type="ECO:0000256" key="4">
    <source>
        <dbReference type="ARBA" id="ARBA00022827"/>
    </source>
</evidence>
<comment type="catalytic activity">
    <reaction evidence="9 14">
        <text>2 glutathione + NADP(+) = glutathione disulfide + NADPH + H(+)</text>
        <dbReference type="Rhea" id="RHEA:11740"/>
        <dbReference type="ChEBI" id="CHEBI:15378"/>
        <dbReference type="ChEBI" id="CHEBI:57783"/>
        <dbReference type="ChEBI" id="CHEBI:57925"/>
        <dbReference type="ChEBI" id="CHEBI:58297"/>
        <dbReference type="ChEBI" id="CHEBI:58349"/>
        <dbReference type="EC" id="1.8.1.7"/>
    </reaction>
</comment>
<organism evidence="18 20">
    <name type="scientific">Stigmatella aurantiaca (strain DW4/3-1)</name>
    <dbReference type="NCBI Taxonomy" id="378806"/>
    <lineage>
        <taxon>Bacteria</taxon>
        <taxon>Pseudomonadati</taxon>
        <taxon>Myxococcota</taxon>
        <taxon>Myxococcia</taxon>
        <taxon>Myxococcales</taxon>
        <taxon>Cystobacterineae</taxon>
        <taxon>Archangiaceae</taxon>
        <taxon>Stigmatella</taxon>
    </lineage>
</organism>
<proteinExistence type="inferred from homology"/>
<comment type="cofactor">
    <cofactor evidence="11">
        <name>FAD</name>
        <dbReference type="ChEBI" id="CHEBI:57692"/>
    </cofactor>
    <text evidence="11">Binds 1 FAD per subunit.</text>
</comment>
<keyword evidence="3 13" id="KW-0285">Flavoprotein</keyword>
<dbReference type="AlphaFoldDB" id="Q09CD9"/>
<dbReference type="Gene3D" id="3.50.50.60">
    <property type="entry name" value="FAD/NAD(P)-binding domain"/>
    <property type="match status" value="2"/>
</dbReference>
<dbReference type="HOGENOM" id="CLU_016755_2_1_7"/>
<dbReference type="InterPro" id="IPR023753">
    <property type="entry name" value="FAD/NAD-binding_dom"/>
</dbReference>
<keyword evidence="6 13" id="KW-0560">Oxidoreductase</keyword>
<feature type="binding site" evidence="11">
    <location>
        <begin position="139"/>
        <end position="141"/>
    </location>
    <ligand>
        <name>FAD</name>
        <dbReference type="ChEBI" id="CHEBI:57692"/>
    </ligand>
</feature>
<dbReference type="PATRIC" id="fig|378806.16.peg.8814"/>
<evidence type="ECO:0000256" key="13">
    <source>
        <dbReference type="RuleBase" id="RU003691"/>
    </source>
</evidence>
<dbReference type="KEGG" id="sur:STAUR_1785"/>
<comment type="similarity">
    <text evidence="1 13">Belongs to the class-I pyridine nucleotide-disulfide oxidoreductase family.</text>
</comment>
<dbReference type="PANTHER" id="PTHR42737:SF2">
    <property type="entry name" value="GLUTATHIONE REDUCTASE"/>
    <property type="match status" value="1"/>
</dbReference>
<evidence type="ECO:0000256" key="9">
    <source>
        <dbReference type="ARBA" id="ARBA00049142"/>
    </source>
</evidence>
<dbReference type="Gene3D" id="3.30.390.30">
    <property type="match status" value="1"/>
</dbReference>
<evidence type="ECO:0000256" key="2">
    <source>
        <dbReference type="ARBA" id="ARBA00011738"/>
    </source>
</evidence>
<keyword evidence="19" id="KW-1185">Reference proteome</keyword>
<name>Q09CD9_STIAD</name>
<feature type="active site" description="Proton acceptor" evidence="10">
    <location>
        <position position="436"/>
    </location>
</feature>
<dbReference type="PIRSF" id="PIRSF000350">
    <property type="entry name" value="Mercury_reductase_MerA"/>
    <property type="match status" value="1"/>
</dbReference>
<evidence type="ECO:0000259" key="15">
    <source>
        <dbReference type="Pfam" id="PF02852"/>
    </source>
</evidence>
<keyword evidence="8 13" id="KW-0676">Redox-active center</keyword>
<dbReference type="FunFam" id="3.50.50.60:FF:000051">
    <property type="entry name" value="Glutathione reductase"/>
    <property type="match status" value="1"/>
</dbReference>
<feature type="domain" description="Pyridine nucleotide-disulphide oxidoreductase dimerisation" evidence="15">
    <location>
        <begin position="338"/>
        <end position="445"/>
    </location>
</feature>
<dbReference type="EMBL" id="CP002271">
    <property type="protein sequence ID" value="ADO69589.1"/>
    <property type="molecule type" value="Genomic_DNA"/>
</dbReference>
<dbReference type="GO" id="GO:0005829">
    <property type="term" value="C:cytosol"/>
    <property type="evidence" value="ECO:0007669"/>
    <property type="project" value="TreeGrafter"/>
</dbReference>
<keyword evidence="4 11" id="KW-0274">FAD</keyword>
<evidence type="ECO:0000256" key="5">
    <source>
        <dbReference type="ARBA" id="ARBA00022857"/>
    </source>
</evidence>
<feature type="binding site" evidence="11">
    <location>
        <position position="303"/>
    </location>
    <ligand>
        <name>FAD</name>
        <dbReference type="ChEBI" id="CHEBI:57692"/>
    </ligand>
</feature>
<dbReference type="EC" id="1.8.1.7" evidence="14"/>
<feature type="binding site" evidence="11">
    <location>
        <position position="262"/>
    </location>
    <ligand>
        <name>NAD(+)</name>
        <dbReference type="ChEBI" id="CHEBI:57540"/>
    </ligand>
</feature>
<dbReference type="GO" id="GO:0050661">
    <property type="term" value="F:NADP binding"/>
    <property type="evidence" value="ECO:0007669"/>
    <property type="project" value="InterPro"/>
</dbReference>
<evidence type="ECO:0000256" key="11">
    <source>
        <dbReference type="PIRSR" id="PIRSR000350-3"/>
    </source>
</evidence>